<accession>A0A318U844</accession>
<protein>
    <submittedName>
        <fullName evidence="2">Uncharacterized protein</fullName>
    </submittedName>
</protein>
<reference evidence="2 3" key="1">
    <citation type="submission" date="2018-06" db="EMBL/GenBank/DDBJ databases">
        <title>Genomic Encyclopedia of Archaeal and Bacterial Type Strains, Phase II (KMG-II): from individual species to whole genera.</title>
        <authorList>
            <person name="Goeker M."/>
        </authorList>
    </citation>
    <scope>NUCLEOTIDE SEQUENCE [LARGE SCALE GENOMIC DNA]</scope>
    <source>
        <strain evidence="2 3">DSM 27372</strain>
    </source>
</reference>
<evidence type="ECO:0000256" key="1">
    <source>
        <dbReference type="SAM" id="Phobius"/>
    </source>
</evidence>
<keyword evidence="1" id="KW-0812">Transmembrane</keyword>
<comment type="caution">
    <text evidence="2">The sequence shown here is derived from an EMBL/GenBank/DDBJ whole genome shotgun (WGS) entry which is preliminary data.</text>
</comment>
<keyword evidence="1" id="KW-0472">Membrane</keyword>
<name>A0A318U844_9SPHI</name>
<dbReference type="Proteomes" id="UP000248198">
    <property type="component" value="Unassembled WGS sequence"/>
</dbReference>
<evidence type="ECO:0000313" key="3">
    <source>
        <dbReference type="Proteomes" id="UP000248198"/>
    </source>
</evidence>
<dbReference type="EMBL" id="QKLU01000011">
    <property type="protein sequence ID" value="PYF69002.1"/>
    <property type="molecule type" value="Genomic_DNA"/>
</dbReference>
<organism evidence="2 3">
    <name type="scientific">Pedobacter nutrimenti</name>
    <dbReference type="NCBI Taxonomy" id="1241337"/>
    <lineage>
        <taxon>Bacteria</taxon>
        <taxon>Pseudomonadati</taxon>
        <taxon>Bacteroidota</taxon>
        <taxon>Sphingobacteriia</taxon>
        <taxon>Sphingobacteriales</taxon>
        <taxon>Sphingobacteriaceae</taxon>
        <taxon>Pedobacter</taxon>
    </lineage>
</organism>
<gene>
    <name evidence="2" type="ORF">B0O44_111180</name>
</gene>
<proteinExistence type="predicted"/>
<keyword evidence="1" id="KW-1133">Transmembrane helix</keyword>
<feature type="transmembrane region" description="Helical" evidence="1">
    <location>
        <begin position="7"/>
        <end position="33"/>
    </location>
</feature>
<evidence type="ECO:0000313" key="2">
    <source>
        <dbReference type="EMBL" id="PYF69002.1"/>
    </source>
</evidence>
<sequence length="47" mass="4898">MEVAKTVIVHLIIGAILTFLSIFFIQICGGVGIAGGSVNKPIICVKI</sequence>
<dbReference type="AlphaFoldDB" id="A0A318U844"/>
<keyword evidence="3" id="KW-1185">Reference proteome</keyword>